<feature type="region of interest" description="Disordered" evidence="1">
    <location>
        <begin position="50"/>
        <end position="79"/>
    </location>
</feature>
<protein>
    <submittedName>
        <fullName evidence="2">Uncharacterized protein</fullName>
    </submittedName>
</protein>
<sequence length="79" mass="9124">MARTTFPNDLVQAQRDWDRTYRALAAPHPHRITPLRRRLLELSGRIFWHSSWPSSGGHAPAGWSDLRAQARDEPKERPA</sequence>
<proteinExistence type="predicted"/>
<dbReference type="Proteomes" id="UP001445472">
    <property type="component" value="Unassembled WGS sequence"/>
</dbReference>
<feature type="compositionally biased region" description="Basic and acidic residues" evidence="1">
    <location>
        <begin position="68"/>
        <end position="79"/>
    </location>
</feature>
<dbReference type="RefSeq" id="WP_351977716.1">
    <property type="nucleotide sequence ID" value="NZ_JBEPBX010000023.1"/>
</dbReference>
<evidence type="ECO:0000256" key="1">
    <source>
        <dbReference type="SAM" id="MobiDB-lite"/>
    </source>
</evidence>
<reference evidence="2 3" key="1">
    <citation type="submission" date="2024-06" db="EMBL/GenBank/DDBJ databases">
        <title>The Natural Products Discovery Center: Release of the First 8490 Sequenced Strains for Exploring Actinobacteria Biosynthetic Diversity.</title>
        <authorList>
            <person name="Kalkreuter E."/>
            <person name="Kautsar S.A."/>
            <person name="Yang D."/>
            <person name="Bader C.D."/>
            <person name="Teijaro C.N."/>
            <person name="Fluegel L."/>
            <person name="Davis C.M."/>
            <person name="Simpson J.R."/>
            <person name="Lauterbach L."/>
            <person name="Steele A.D."/>
            <person name="Gui C."/>
            <person name="Meng S."/>
            <person name="Li G."/>
            <person name="Viehrig K."/>
            <person name="Ye F."/>
            <person name="Su P."/>
            <person name="Kiefer A.F."/>
            <person name="Nichols A."/>
            <person name="Cepeda A.J."/>
            <person name="Yan W."/>
            <person name="Fan B."/>
            <person name="Jiang Y."/>
            <person name="Adhikari A."/>
            <person name="Zheng C.-J."/>
            <person name="Schuster L."/>
            <person name="Cowan T.M."/>
            <person name="Smanski M.J."/>
            <person name="Chevrette M.G."/>
            <person name="De Carvalho L.P.S."/>
            <person name="Shen B."/>
        </authorList>
    </citation>
    <scope>NUCLEOTIDE SEQUENCE [LARGE SCALE GENOMIC DNA]</scope>
    <source>
        <strain evidence="2 3">NPDC000837</strain>
    </source>
</reference>
<dbReference type="EMBL" id="JBEPBX010000023">
    <property type="protein sequence ID" value="MER6616340.1"/>
    <property type="molecule type" value="Genomic_DNA"/>
</dbReference>
<gene>
    <name evidence="2" type="ORF">ABT276_23795</name>
</gene>
<keyword evidence="3" id="KW-1185">Reference proteome</keyword>
<evidence type="ECO:0000313" key="3">
    <source>
        <dbReference type="Proteomes" id="UP001445472"/>
    </source>
</evidence>
<comment type="caution">
    <text evidence="2">The sequence shown here is derived from an EMBL/GenBank/DDBJ whole genome shotgun (WGS) entry which is preliminary data.</text>
</comment>
<evidence type="ECO:0000313" key="2">
    <source>
        <dbReference type="EMBL" id="MER6616340.1"/>
    </source>
</evidence>
<organism evidence="2 3">
    <name type="scientific">Streptomyces xantholiticus</name>
    <dbReference type="NCBI Taxonomy" id="68285"/>
    <lineage>
        <taxon>Bacteria</taxon>
        <taxon>Bacillati</taxon>
        <taxon>Actinomycetota</taxon>
        <taxon>Actinomycetes</taxon>
        <taxon>Kitasatosporales</taxon>
        <taxon>Streptomycetaceae</taxon>
        <taxon>Streptomyces</taxon>
    </lineage>
</organism>
<accession>A0ABV1V103</accession>
<name>A0ABV1V103_9ACTN</name>